<sequence length="56" mass="6448">MEKAIKVTHLLMLVGFLVCLVMFNYESSTSGVTLDTATMLLFTQISLLSFWLYRNR</sequence>
<name>A0A1I6T0Z9_9BACL</name>
<dbReference type="EMBL" id="FPAA01000008">
    <property type="protein sequence ID" value="SFS82919.1"/>
    <property type="molecule type" value="Genomic_DNA"/>
</dbReference>
<dbReference type="Proteomes" id="UP000198660">
    <property type="component" value="Unassembled WGS sequence"/>
</dbReference>
<proteinExistence type="predicted"/>
<keyword evidence="1" id="KW-0812">Transmembrane</keyword>
<gene>
    <name evidence="2" type="ORF">SAMN05444972_108191</name>
</gene>
<protein>
    <submittedName>
        <fullName evidence="2">Uncharacterized protein</fullName>
    </submittedName>
</protein>
<keyword evidence="1" id="KW-1133">Transmembrane helix</keyword>
<evidence type="ECO:0000256" key="1">
    <source>
        <dbReference type="SAM" id="Phobius"/>
    </source>
</evidence>
<organism evidence="2 3">
    <name type="scientific">Marininema halotolerans</name>
    <dbReference type="NCBI Taxonomy" id="1155944"/>
    <lineage>
        <taxon>Bacteria</taxon>
        <taxon>Bacillati</taxon>
        <taxon>Bacillota</taxon>
        <taxon>Bacilli</taxon>
        <taxon>Bacillales</taxon>
        <taxon>Thermoactinomycetaceae</taxon>
        <taxon>Marininema</taxon>
    </lineage>
</organism>
<feature type="transmembrane region" description="Helical" evidence="1">
    <location>
        <begin position="7"/>
        <end position="25"/>
    </location>
</feature>
<evidence type="ECO:0000313" key="2">
    <source>
        <dbReference type="EMBL" id="SFS82919.1"/>
    </source>
</evidence>
<evidence type="ECO:0000313" key="3">
    <source>
        <dbReference type="Proteomes" id="UP000198660"/>
    </source>
</evidence>
<keyword evidence="1" id="KW-0472">Membrane</keyword>
<keyword evidence="3" id="KW-1185">Reference proteome</keyword>
<accession>A0A1I6T0Z9</accession>
<dbReference type="RefSeq" id="WP_176392053.1">
    <property type="nucleotide sequence ID" value="NZ_FPAA01000008.1"/>
</dbReference>
<feature type="transmembrane region" description="Helical" evidence="1">
    <location>
        <begin position="37"/>
        <end position="53"/>
    </location>
</feature>
<dbReference type="AlphaFoldDB" id="A0A1I6T0Z9"/>
<reference evidence="3" key="1">
    <citation type="submission" date="2016-10" db="EMBL/GenBank/DDBJ databases">
        <authorList>
            <person name="Varghese N."/>
            <person name="Submissions S."/>
        </authorList>
    </citation>
    <scope>NUCLEOTIDE SEQUENCE [LARGE SCALE GENOMIC DNA]</scope>
    <source>
        <strain evidence="3">DSM 45789</strain>
    </source>
</reference>